<name>A0ABD4RFJ7_9CLOT</name>
<protein>
    <submittedName>
        <fullName evidence="1">Uncharacterized protein</fullName>
    </submittedName>
</protein>
<dbReference type="RefSeq" id="WP_021874910.1">
    <property type="nucleotide sequence ID" value="NZ_CP018624.1"/>
</dbReference>
<evidence type="ECO:0000313" key="1">
    <source>
        <dbReference type="EMBL" id="MBX7289846.1"/>
    </source>
</evidence>
<organism evidence="1 2">
    <name type="scientific">Clostridium chauvoei</name>
    <dbReference type="NCBI Taxonomy" id="46867"/>
    <lineage>
        <taxon>Bacteria</taxon>
        <taxon>Bacillati</taxon>
        <taxon>Bacillota</taxon>
        <taxon>Clostridia</taxon>
        <taxon>Eubacteriales</taxon>
        <taxon>Clostridiaceae</taxon>
        <taxon>Clostridium</taxon>
    </lineage>
</organism>
<dbReference type="Proteomes" id="UP000775179">
    <property type="component" value="Unassembled WGS sequence"/>
</dbReference>
<dbReference type="GeneID" id="66300922"/>
<dbReference type="EMBL" id="JAIFTX010000003">
    <property type="protein sequence ID" value="MBX7289846.1"/>
    <property type="molecule type" value="Genomic_DNA"/>
</dbReference>
<reference evidence="1 2" key="1">
    <citation type="submission" date="2021-08" db="EMBL/GenBank/DDBJ databases">
        <title>Genome sequence analysis of Clostridium chauvoei strains of European origin and evaluation of typing options for outbreak investigations.</title>
        <authorList>
            <person name="Abdel-Glil M."/>
            <person name="Thomas P."/>
            <person name="Seyboldt C."/>
        </authorList>
    </citation>
    <scope>NUCLEOTIDE SEQUENCE [LARGE SCALE GENOMIC DNA]</scope>
    <source>
        <strain evidence="1 2">S0260-09</strain>
    </source>
</reference>
<proteinExistence type="predicted"/>
<sequence length="64" mass="7726">MLNAEGEELEKYKQKLLDNIEKQNDKSLLKIMNPFYRFKKQLNEFFNSSGYYDIFLPNMKILSN</sequence>
<dbReference type="KEGG" id="cchv:BTM20_03530"/>
<accession>A0ABD4RFJ7</accession>
<comment type="caution">
    <text evidence="1">The sequence shown here is derived from an EMBL/GenBank/DDBJ whole genome shotgun (WGS) entry which is preliminary data.</text>
</comment>
<dbReference type="AlphaFoldDB" id="A0ABD4RFJ7"/>
<evidence type="ECO:0000313" key="2">
    <source>
        <dbReference type="Proteomes" id="UP000775179"/>
    </source>
</evidence>
<gene>
    <name evidence="1" type="ORF">K4H94_02105</name>
</gene>